<dbReference type="GO" id="GO:0016787">
    <property type="term" value="F:hydrolase activity"/>
    <property type="evidence" value="ECO:0007669"/>
    <property type="project" value="UniProtKB-KW"/>
</dbReference>
<dbReference type="SUPFAM" id="SSF51556">
    <property type="entry name" value="Metallo-dependent hydrolases"/>
    <property type="match status" value="1"/>
</dbReference>
<keyword evidence="4" id="KW-0546">Nucleotide metabolism</keyword>
<dbReference type="EC" id="3.5.4.2" evidence="4"/>
<feature type="binding site" evidence="4">
    <location>
        <position position="18"/>
    </location>
    <ligand>
        <name>Zn(2+)</name>
        <dbReference type="ChEBI" id="CHEBI:29105"/>
        <note>catalytic</note>
    </ligand>
</feature>
<dbReference type="Proteomes" id="UP001247542">
    <property type="component" value="Unassembled WGS sequence"/>
</dbReference>
<comment type="catalytic activity">
    <reaction evidence="4">
        <text>adenine + H2O + H(+) = hypoxanthine + NH4(+)</text>
        <dbReference type="Rhea" id="RHEA:23688"/>
        <dbReference type="ChEBI" id="CHEBI:15377"/>
        <dbReference type="ChEBI" id="CHEBI:15378"/>
        <dbReference type="ChEBI" id="CHEBI:16708"/>
        <dbReference type="ChEBI" id="CHEBI:17368"/>
        <dbReference type="ChEBI" id="CHEBI:28938"/>
        <dbReference type="EC" id="3.5.4.2"/>
    </reaction>
</comment>
<dbReference type="PANTHER" id="PTHR43114:SF7">
    <property type="entry name" value="ADENOSINE DEAMINASE DOMAIN-CONTAINING PROTEIN"/>
    <property type="match status" value="1"/>
</dbReference>
<evidence type="ECO:0000256" key="3">
    <source>
        <dbReference type="ARBA" id="ARBA00022833"/>
    </source>
</evidence>
<comment type="caution">
    <text evidence="6">The sequence shown here is derived from an EMBL/GenBank/DDBJ whole genome shotgun (WGS) entry which is preliminary data.</text>
</comment>
<dbReference type="InterPro" id="IPR001365">
    <property type="entry name" value="A_deaminase_dom"/>
</dbReference>
<dbReference type="EMBL" id="JASXSX010000001">
    <property type="protein sequence ID" value="MDT3767298.1"/>
    <property type="molecule type" value="Genomic_DNA"/>
</dbReference>
<dbReference type="Pfam" id="PF00962">
    <property type="entry name" value="A_deaminase"/>
    <property type="match status" value="1"/>
</dbReference>
<comment type="similarity">
    <text evidence="4">Belongs to the metallo-dependent hydrolases superfamily. Adenosine and AMP deaminases family. Adenine deaminase type 2 subfamily.</text>
</comment>
<feature type="domain" description="Adenosine deaminase" evidence="5">
    <location>
        <begin position="11"/>
        <end position="333"/>
    </location>
</feature>
<dbReference type="NCBIfam" id="TIGR01430">
    <property type="entry name" value="aden_deam"/>
    <property type="match status" value="1"/>
</dbReference>
<dbReference type="RefSeq" id="WP_313272719.1">
    <property type="nucleotide sequence ID" value="NZ_JASXSX010000001.1"/>
</dbReference>
<dbReference type="HAMAP" id="MF_01962">
    <property type="entry name" value="Adenine_deaminase"/>
    <property type="match status" value="1"/>
</dbReference>
<protein>
    <recommendedName>
        <fullName evidence="4">Adenine deaminase</fullName>
        <shortName evidence="4">ADE</shortName>
        <ecNumber evidence="4">3.5.4.2</ecNumber>
    </recommendedName>
    <alternativeName>
        <fullName evidence="4">Adenine aminohydrolase</fullName>
        <shortName evidence="4">AAH</shortName>
    </alternativeName>
</protein>
<dbReference type="InterPro" id="IPR032466">
    <property type="entry name" value="Metal_Hydrolase"/>
</dbReference>
<feature type="binding site" evidence="4">
    <location>
        <position position="16"/>
    </location>
    <ligand>
        <name>Zn(2+)</name>
        <dbReference type="ChEBI" id="CHEBI:29105"/>
        <note>catalytic</note>
    </ligand>
</feature>
<comment type="function">
    <text evidence="4">Catalyzes the hydrolytic deamination of adenine to hypoxanthine. Plays an important role in the purine salvage pathway and in nitrogen catabolism.</text>
</comment>
<accession>A0ABU3IAQ2</accession>
<reference evidence="6 7" key="1">
    <citation type="submission" date="2023-06" db="EMBL/GenBank/DDBJ databases">
        <title>Draft genome sequence of Gleimia hominis type strain CCUG 57540T.</title>
        <authorList>
            <person name="Salva-Serra F."/>
            <person name="Cardew S."/>
            <person name="Jensie Markopoulos S."/>
            <person name="Ohlen M."/>
            <person name="Inganas E."/>
            <person name="Svensson-Stadler L."/>
            <person name="Moore E.R.B."/>
        </authorList>
    </citation>
    <scope>NUCLEOTIDE SEQUENCE [LARGE SCALE GENOMIC DNA]</scope>
    <source>
        <strain evidence="6 7">CCUG 57540</strain>
    </source>
</reference>
<feature type="binding site" evidence="4">
    <location>
        <position position="277"/>
    </location>
    <ligand>
        <name>Zn(2+)</name>
        <dbReference type="ChEBI" id="CHEBI:29105"/>
        <note>catalytic</note>
    </ligand>
</feature>
<evidence type="ECO:0000313" key="6">
    <source>
        <dbReference type="EMBL" id="MDT3767298.1"/>
    </source>
</evidence>
<dbReference type="InterPro" id="IPR006330">
    <property type="entry name" value="Ado/ade_deaminase"/>
</dbReference>
<sequence length="335" mass="38240">MALKEFIAGLPKVELHLHIEGTLEPDLKFKLAKRNGIELKHKTEQEVRDSYSFTDLPSFLEAYYEGMNVLQTSEDFYELAIEYFRRAAKQNVRYVEVFFDPQAHTARGVSFHDVISGLRRAQLEADQNLGVSSQLIMCFLRDFQAEFAMATLLESLPYKEWIVGVGLDSDENGNPPEKFTQVFERARAEGYLLTMHCDVDIPGSIEHIRQVLEDIRVDRIDHGTNIVENPELVQYVVKHRIGLTSCPISNTWVSDTSKVELLVELDKQGVLITVNSDDPAYFGGYIGECFERVAEDSDEVDEAMLTRLAKNAIEVSWAPQGIKNRLREEIDKYVK</sequence>
<dbReference type="PANTHER" id="PTHR43114">
    <property type="entry name" value="ADENINE DEAMINASE"/>
    <property type="match status" value="1"/>
</dbReference>
<evidence type="ECO:0000256" key="4">
    <source>
        <dbReference type="HAMAP-Rule" id="MF_01962"/>
    </source>
</evidence>
<keyword evidence="2 4" id="KW-0378">Hydrolase</keyword>
<proteinExistence type="inferred from homology"/>
<feature type="binding site" evidence="4">
    <location>
        <position position="196"/>
    </location>
    <ligand>
        <name>Zn(2+)</name>
        <dbReference type="ChEBI" id="CHEBI:29105"/>
        <note>catalytic</note>
    </ligand>
</feature>
<keyword evidence="3 4" id="KW-0862">Zinc</keyword>
<evidence type="ECO:0000259" key="5">
    <source>
        <dbReference type="Pfam" id="PF00962"/>
    </source>
</evidence>
<gene>
    <name evidence="6" type="primary">add</name>
    <name evidence="6" type="ORF">QS713_04345</name>
</gene>
<name>A0ABU3IAQ2_9ACTO</name>
<evidence type="ECO:0000256" key="1">
    <source>
        <dbReference type="ARBA" id="ARBA00022723"/>
    </source>
</evidence>
<organism evidence="6 7">
    <name type="scientific">Gleimia hominis</name>
    <dbReference type="NCBI Taxonomy" id="595468"/>
    <lineage>
        <taxon>Bacteria</taxon>
        <taxon>Bacillati</taxon>
        <taxon>Actinomycetota</taxon>
        <taxon>Actinomycetes</taxon>
        <taxon>Actinomycetales</taxon>
        <taxon>Actinomycetaceae</taxon>
        <taxon>Gleimia</taxon>
    </lineage>
</organism>
<evidence type="ECO:0000313" key="7">
    <source>
        <dbReference type="Proteomes" id="UP001247542"/>
    </source>
</evidence>
<dbReference type="Gene3D" id="3.20.20.140">
    <property type="entry name" value="Metal-dependent hydrolases"/>
    <property type="match status" value="1"/>
</dbReference>
<feature type="binding site" evidence="4">
    <location>
        <position position="278"/>
    </location>
    <ligand>
        <name>substrate</name>
    </ligand>
</feature>
<dbReference type="InterPro" id="IPR028892">
    <property type="entry name" value="ADE"/>
</dbReference>
<keyword evidence="7" id="KW-1185">Reference proteome</keyword>
<evidence type="ECO:0000256" key="2">
    <source>
        <dbReference type="ARBA" id="ARBA00022801"/>
    </source>
</evidence>
<feature type="site" description="Important for catalytic activity" evidence="4">
    <location>
        <position position="222"/>
    </location>
</feature>
<comment type="caution">
    <text evidence="4">Lacks conserved residue(s) required for the propagation of feature annotation.</text>
</comment>
<comment type="cofactor">
    <cofactor evidence="4">
        <name>Zn(2+)</name>
        <dbReference type="ChEBI" id="CHEBI:29105"/>
    </cofactor>
    <text evidence="4">Binds 1 zinc ion per subunit.</text>
</comment>
<keyword evidence="1 4" id="KW-0479">Metal-binding</keyword>